<protein>
    <submittedName>
        <fullName evidence="10">ABC transporter permease</fullName>
    </submittedName>
</protein>
<evidence type="ECO:0000313" key="11">
    <source>
        <dbReference type="Proteomes" id="UP000596929"/>
    </source>
</evidence>
<evidence type="ECO:0000256" key="6">
    <source>
        <dbReference type="ARBA" id="ARBA00038076"/>
    </source>
</evidence>
<name>A0ABR7DBI6_9CLOT</name>
<evidence type="ECO:0000313" key="10">
    <source>
        <dbReference type="EMBL" id="MBC5628702.1"/>
    </source>
</evidence>
<feature type="transmembrane region" description="Helical" evidence="7">
    <location>
        <begin position="366"/>
        <end position="385"/>
    </location>
</feature>
<dbReference type="InterPro" id="IPR025857">
    <property type="entry name" value="MacB_PCD"/>
</dbReference>
<proteinExistence type="inferred from homology"/>
<dbReference type="PANTHER" id="PTHR30572">
    <property type="entry name" value="MEMBRANE COMPONENT OF TRANSPORTER-RELATED"/>
    <property type="match status" value="1"/>
</dbReference>
<keyword evidence="3 7" id="KW-0812">Transmembrane</keyword>
<feature type="domain" description="MacB-like periplasmic core" evidence="9">
    <location>
        <begin position="22"/>
        <end position="243"/>
    </location>
</feature>
<evidence type="ECO:0000256" key="7">
    <source>
        <dbReference type="SAM" id="Phobius"/>
    </source>
</evidence>
<feature type="transmembrane region" description="Helical" evidence="7">
    <location>
        <begin position="321"/>
        <end position="346"/>
    </location>
</feature>
<keyword evidence="11" id="KW-1185">Reference proteome</keyword>
<comment type="similarity">
    <text evidence="6">Belongs to the ABC-4 integral membrane protein family.</text>
</comment>
<dbReference type="PANTHER" id="PTHR30572:SF4">
    <property type="entry name" value="ABC TRANSPORTER PERMEASE YTRF"/>
    <property type="match status" value="1"/>
</dbReference>
<reference evidence="10 11" key="1">
    <citation type="submission" date="2020-08" db="EMBL/GenBank/DDBJ databases">
        <title>Genome public.</title>
        <authorList>
            <person name="Liu C."/>
            <person name="Sun Q."/>
        </authorList>
    </citation>
    <scope>NUCLEOTIDE SEQUENCE [LARGE SCALE GENOMIC DNA]</scope>
    <source>
        <strain evidence="10 11">NSJ-6</strain>
    </source>
</reference>
<comment type="caution">
    <text evidence="10">The sequence shown here is derived from an EMBL/GenBank/DDBJ whole genome shotgun (WGS) entry which is preliminary data.</text>
</comment>
<sequence length="399" mass="43269">MRFSETLRIVFINIIQNKFKVLLTSLGIIVGAVTIVLVIAIGQGGEDEVMAQFSGLSAETIYVNPDYSISSFNNNESIPKLTVDIMNQIMDESTTLSAIDIRGSAYKESVINGVKEQMAIAGVTEEYSKVSNLDVVYGENISDIDVEDYTNAAVIGDGLAKKYFMKPEDAIGSTIKINNRTYIIKGVLERRGDGMQGLSPDETIFIPFSTASQYVFDNNTMPQIVALASKLSLVKRAMAEIKDTINYVLEDGSVYKLEDAGSRIEAATKSAKTMKLLLMSVATIVFIVGGIGIMNVLFVSVKERTKEIGILKALGSSKKDIMIQFLLESVIISGFGGVVGILLSVYIMPLMKYTNIPVTPSVSGKVMALIFAVATGTLFGIYPAYKAANLKPIEALSYE</sequence>
<dbReference type="Pfam" id="PF02687">
    <property type="entry name" value="FtsX"/>
    <property type="match status" value="1"/>
</dbReference>
<evidence type="ECO:0000256" key="2">
    <source>
        <dbReference type="ARBA" id="ARBA00022475"/>
    </source>
</evidence>
<evidence type="ECO:0000259" key="8">
    <source>
        <dbReference type="Pfam" id="PF02687"/>
    </source>
</evidence>
<dbReference type="Pfam" id="PF12704">
    <property type="entry name" value="MacB_PCD"/>
    <property type="match status" value="1"/>
</dbReference>
<evidence type="ECO:0000256" key="3">
    <source>
        <dbReference type="ARBA" id="ARBA00022692"/>
    </source>
</evidence>
<feature type="transmembrane region" description="Helical" evidence="7">
    <location>
        <begin position="276"/>
        <end position="301"/>
    </location>
</feature>
<keyword evidence="5 7" id="KW-0472">Membrane</keyword>
<evidence type="ECO:0000259" key="9">
    <source>
        <dbReference type="Pfam" id="PF12704"/>
    </source>
</evidence>
<evidence type="ECO:0000256" key="1">
    <source>
        <dbReference type="ARBA" id="ARBA00004651"/>
    </source>
</evidence>
<organism evidence="10 11">
    <name type="scientific">Clostridium hominis</name>
    <dbReference type="NCBI Taxonomy" id="2763036"/>
    <lineage>
        <taxon>Bacteria</taxon>
        <taxon>Bacillati</taxon>
        <taxon>Bacillota</taxon>
        <taxon>Clostridia</taxon>
        <taxon>Eubacteriales</taxon>
        <taxon>Clostridiaceae</taxon>
        <taxon>Clostridium</taxon>
    </lineage>
</organism>
<gene>
    <name evidence="10" type="ORF">H8S20_07350</name>
</gene>
<keyword evidence="4 7" id="KW-1133">Transmembrane helix</keyword>
<evidence type="ECO:0000256" key="4">
    <source>
        <dbReference type="ARBA" id="ARBA00022989"/>
    </source>
</evidence>
<dbReference type="InterPro" id="IPR050250">
    <property type="entry name" value="Macrolide_Exporter_MacB"/>
</dbReference>
<keyword evidence="2" id="KW-1003">Cell membrane</keyword>
<accession>A0ABR7DBI6</accession>
<evidence type="ECO:0000256" key="5">
    <source>
        <dbReference type="ARBA" id="ARBA00023136"/>
    </source>
</evidence>
<feature type="transmembrane region" description="Helical" evidence="7">
    <location>
        <begin position="21"/>
        <end position="42"/>
    </location>
</feature>
<dbReference type="EMBL" id="JACOOO010000013">
    <property type="protein sequence ID" value="MBC5628702.1"/>
    <property type="molecule type" value="Genomic_DNA"/>
</dbReference>
<feature type="domain" description="ABC3 transporter permease C-terminal" evidence="8">
    <location>
        <begin position="280"/>
        <end position="392"/>
    </location>
</feature>
<comment type="subcellular location">
    <subcellularLocation>
        <location evidence="1">Cell membrane</location>
        <topology evidence="1">Multi-pass membrane protein</topology>
    </subcellularLocation>
</comment>
<dbReference type="RefSeq" id="WP_186859672.1">
    <property type="nucleotide sequence ID" value="NZ_JACOOO010000013.1"/>
</dbReference>
<dbReference type="Proteomes" id="UP000596929">
    <property type="component" value="Unassembled WGS sequence"/>
</dbReference>
<dbReference type="InterPro" id="IPR003838">
    <property type="entry name" value="ABC3_permease_C"/>
</dbReference>